<reference evidence="2 3" key="1">
    <citation type="journal article" date="2014" name="Am. J. Bot.">
        <title>Genome assembly and annotation for red clover (Trifolium pratense; Fabaceae).</title>
        <authorList>
            <person name="Istvanek J."/>
            <person name="Jaros M."/>
            <person name="Krenek A."/>
            <person name="Repkova J."/>
        </authorList>
    </citation>
    <scope>NUCLEOTIDE SEQUENCE [LARGE SCALE GENOMIC DNA]</scope>
    <source>
        <strain evidence="3">cv. Tatra</strain>
        <tissue evidence="2">Young leaves</tissue>
    </source>
</reference>
<evidence type="ECO:0000313" key="2">
    <source>
        <dbReference type="EMBL" id="PNX63932.1"/>
    </source>
</evidence>
<dbReference type="AlphaFoldDB" id="A0A2K3KCD0"/>
<accession>A0A2K3KCD0</accession>
<protein>
    <submittedName>
        <fullName evidence="2">Uncharacterized protein</fullName>
    </submittedName>
</protein>
<proteinExistence type="predicted"/>
<evidence type="ECO:0000256" key="1">
    <source>
        <dbReference type="SAM" id="MobiDB-lite"/>
    </source>
</evidence>
<feature type="non-terminal residue" evidence="2">
    <location>
        <position position="45"/>
    </location>
</feature>
<dbReference type="EMBL" id="ASHM01160138">
    <property type="protein sequence ID" value="PNX63932.1"/>
    <property type="molecule type" value="Genomic_DNA"/>
</dbReference>
<reference evidence="2 3" key="2">
    <citation type="journal article" date="2017" name="Front. Plant Sci.">
        <title>Gene Classification and Mining of Molecular Markers Useful in Red Clover (Trifolium pratense) Breeding.</title>
        <authorList>
            <person name="Istvanek J."/>
            <person name="Dluhosova J."/>
            <person name="Dluhos P."/>
            <person name="Patkova L."/>
            <person name="Nedelnik J."/>
            <person name="Repkova J."/>
        </authorList>
    </citation>
    <scope>NUCLEOTIDE SEQUENCE [LARGE SCALE GENOMIC DNA]</scope>
    <source>
        <strain evidence="3">cv. Tatra</strain>
        <tissue evidence="2">Young leaves</tissue>
    </source>
</reference>
<evidence type="ECO:0000313" key="3">
    <source>
        <dbReference type="Proteomes" id="UP000236291"/>
    </source>
</evidence>
<comment type="caution">
    <text evidence="2">The sequence shown here is derived from an EMBL/GenBank/DDBJ whole genome shotgun (WGS) entry which is preliminary data.</text>
</comment>
<organism evidence="2 3">
    <name type="scientific">Trifolium pratense</name>
    <name type="common">Red clover</name>
    <dbReference type="NCBI Taxonomy" id="57577"/>
    <lineage>
        <taxon>Eukaryota</taxon>
        <taxon>Viridiplantae</taxon>
        <taxon>Streptophyta</taxon>
        <taxon>Embryophyta</taxon>
        <taxon>Tracheophyta</taxon>
        <taxon>Spermatophyta</taxon>
        <taxon>Magnoliopsida</taxon>
        <taxon>eudicotyledons</taxon>
        <taxon>Gunneridae</taxon>
        <taxon>Pentapetalae</taxon>
        <taxon>rosids</taxon>
        <taxon>fabids</taxon>
        <taxon>Fabales</taxon>
        <taxon>Fabaceae</taxon>
        <taxon>Papilionoideae</taxon>
        <taxon>50 kb inversion clade</taxon>
        <taxon>NPAAA clade</taxon>
        <taxon>Hologalegina</taxon>
        <taxon>IRL clade</taxon>
        <taxon>Trifolieae</taxon>
        <taxon>Trifolium</taxon>
    </lineage>
</organism>
<gene>
    <name evidence="2" type="ORF">L195_g061868</name>
</gene>
<dbReference type="Proteomes" id="UP000236291">
    <property type="component" value="Unassembled WGS sequence"/>
</dbReference>
<name>A0A2K3KCD0_TRIPR</name>
<feature type="region of interest" description="Disordered" evidence="1">
    <location>
        <begin position="1"/>
        <end position="23"/>
    </location>
</feature>
<sequence>MSPVWSARSVNKRPMPPRDPLKQCEQKALIEREAEKEGPLATSLT</sequence>